<dbReference type="InterPro" id="IPR035967">
    <property type="entry name" value="SWAP/Surp_sf"/>
</dbReference>
<evidence type="ECO:0000313" key="12">
    <source>
        <dbReference type="Proteomes" id="UP000788993"/>
    </source>
</evidence>
<evidence type="ECO:0000256" key="3">
    <source>
        <dbReference type="ARBA" id="ARBA00022728"/>
    </source>
</evidence>
<dbReference type="Proteomes" id="UP000788993">
    <property type="component" value="Unassembled WGS sequence"/>
</dbReference>
<feature type="transmembrane region" description="Helical" evidence="9">
    <location>
        <begin position="151"/>
        <end position="171"/>
    </location>
</feature>
<reference evidence="11" key="2">
    <citation type="submission" date="2021-01" db="EMBL/GenBank/DDBJ databases">
        <authorList>
            <person name="Schikora-Tamarit M.A."/>
        </authorList>
    </citation>
    <scope>NUCLEOTIDE SEQUENCE</scope>
    <source>
        <strain evidence="11">NCAIM Y.01608</strain>
    </source>
</reference>
<evidence type="ECO:0000259" key="10">
    <source>
        <dbReference type="PROSITE" id="PS50128"/>
    </source>
</evidence>
<dbReference type="FunFam" id="1.10.10.790:FF:000002">
    <property type="entry name" value="Splicing factor 3A subunit 1"/>
    <property type="match status" value="1"/>
</dbReference>
<dbReference type="Pfam" id="PF01805">
    <property type="entry name" value="Surp"/>
    <property type="match status" value="2"/>
</dbReference>
<keyword evidence="5" id="KW-0508">mRNA splicing</keyword>
<dbReference type="GO" id="GO:0003723">
    <property type="term" value="F:RNA binding"/>
    <property type="evidence" value="ECO:0007669"/>
    <property type="project" value="InterPro"/>
</dbReference>
<keyword evidence="4" id="KW-0677">Repeat</keyword>
<feature type="domain" description="SURP motif" evidence="10">
    <location>
        <begin position="265"/>
        <end position="307"/>
    </location>
</feature>
<keyword evidence="2" id="KW-0507">mRNA processing</keyword>
<evidence type="ECO:0000256" key="1">
    <source>
        <dbReference type="ARBA" id="ARBA00004123"/>
    </source>
</evidence>
<feature type="compositionally biased region" description="Acidic residues" evidence="8">
    <location>
        <begin position="504"/>
        <end position="518"/>
    </location>
</feature>
<comment type="caution">
    <text evidence="11">The sequence shown here is derived from an EMBL/GenBank/DDBJ whole genome shotgun (WGS) entry which is preliminary data.</text>
</comment>
<comment type="subcellular location">
    <subcellularLocation>
        <location evidence="1">Nucleus</location>
    </subcellularLocation>
</comment>
<evidence type="ECO:0000256" key="9">
    <source>
        <dbReference type="SAM" id="Phobius"/>
    </source>
</evidence>
<name>A0A9P8P4H9_9ASCO</name>
<feature type="domain" description="SURP motif" evidence="10">
    <location>
        <begin position="351"/>
        <end position="397"/>
    </location>
</feature>
<keyword evidence="6" id="KW-0539">Nucleus</keyword>
<keyword evidence="9" id="KW-0812">Transmembrane</keyword>
<keyword evidence="9" id="KW-0472">Membrane</keyword>
<evidence type="ECO:0000256" key="6">
    <source>
        <dbReference type="ARBA" id="ARBA00023242"/>
    </source>
</evidence>
<organism evidence="11 12">
    <name type="scientific">Ogataea polymorpha</name>
    <dbReference type="NCBI Taxonomy" id="460523"/>
    <lineage>
        <taxon>Eukaryota</taxon>
        <taxon>Fungi</taxon>
        <taxon>Dikarya</taxon>
        <taxon>Ascomycota</taxon>
        <taxon>Saccharomycotina</taxon>
        <taxon>Pichiomycetes</taxon>
        <taxon>Pichiales</taxon>
        <taxon>Pichiaceae</taxon>
        <taxon>Ogataea</taxon>
    </lineage>
</organism>
<dbReference type="Gene3D" id="1.10.10.790">
    <property type="entry name" value="Surp module"/>
    <property type="match status" value="2"/>
</dbReference>
<dbReference type="GO" id="GO:0071004">
    <property type="term" value="C:U2-type prespliceosome"/>
    <property type="evidence" value="ECO:0007669"/>
    <property type="project" value="TreeGrafter"/>
</dbReference>
<dbReference type="GO" id="GO:0005686">
    <property type="term" value="C:U2 snRNP"/>
    <property type="evidence" value="ECO:0007669"/>
    <property type="project" value="TreeGrafter"/>
</dbReference>
<evidence type="ECO:0000313" key="11">
    <source>
        <dbReference type="EMBL" id="KAH3664871.1"/>
    </source>
</evidence>
<dbReference type="EMBL" id="JAEUBD010001178">
    <property type="protein sequence ID" value="KAH3664871.1"/>
    <property type="molecule type" value="Genomic_DNA"/>
</dbReference>
<accession>A0A9P8P4H9</accession>
<feature type="region of interest" description="Disordered" evidence="8">
    <location>
        <begin position="502"/>
        <end position="535"/>
    </location>
</feature>
<evidence type="ECO:0000256" key="5">
    <source>
        <dbReference type="ARBA" id="ARBA00023187"/>
    </source>
</evidence>
<evidence type="ECO:0000256" key="4">
    <source>
        <dbReference type="ARBA" id="ARBA00022737"/>
    </source>
</evidence>
<feature type="coiled-coil region" evidence="7">
    <location>
        <begin position="431"/>
        <end position="459"/>
    </location>
</feature>
<evidence type="ECO:0000256" key="8">
    <source>
        <dbReference type="SAM" id="MobiDB-lite"/>
    </source>
</evidence>
<dbReference type="GO" id="GO:0000381">
    <property type="term" value="P:regulation of alternative mRNA splicing, via spliceosome"/>
    <property type="evidence" value="ECO:0007669"/>
    <property type="project" value="TreeGrafter"/>
</dbReference>
<dbReference type="Pfam" id="PF12230">
    <property type="entry name" value="PRP21_like_P"/>
    <property type="match status" value="1"/>
</dbReference>
<dbReference type="AlphaFoldDB" id="A0A9P8P4H9"/>
<dbReference type="GO" id="GO:0071013">
    <property type="term" value="C:catalytic step 2 spliceosome"/>
    <property type="evidence" value="ECO:0007669"/>
    <property type="project" value="TreeGrafter"/>
</dbReference>
<dbReference type="SUPFAM" id="SSF109905">
    <property type="entry name" value="Surp module (SWAP domain)"/>
    <property type="match status" value="2"/>
</dbReference>
<dbReference type="PROSITE" id="PS50128">
    <property type="entry name" value="SURP"/>
    <property type="match status" value="2"/>
</dbReference>
<keyword evidence="3" id="KW-0747">Spliceosome</keyword>
<dbReference type="SMART" id="SM00648">
    <property type="entry name" value="SWAP"/>
    <property type="match status" value="2"/>
</dbReference>
<keyword evidence="9" id="KW-1133">Transmembrane helix</keyword>
<protein>
    <recommendedName>
        <fullName evidence="10">SURP motif domain-containing protein</fullName>
    </recommendedName>
</protein>
<dbReference type="GO" id="GO:0045292">
    <property type="term" value="P:mRNA cis splicing, via spliceosome"/>
    <property type="evidence" value="ECO:0007669"/>
    <property type="project" value="InterPro"/>
</dbReference>
<keyword evidence="7" id="KW-0175">Coiled coil</keyword>
<sequence length="784" mass="88241">MSLRQGTMDESFEMPMSASVQSGSVSLYSLRFLSSEAMMTRNEKSLILTQSSDAMDPISAMLSCLTTLSAAKSKMPIVLNESMNRILDLFSVVMWLIECGESWNTWIGTLAKYGLYMSSLPNLVVARIVRSASSHDSRTNTAFLSHGKSPFGLGFAVLNTGFIVIILLHILRNVDSDRAAELDRVFDQHEKATLQVWLVHQLADVVDRHQSPVAAADQKMIHHVQGNHKVGAQAEEDNRATRRSNYFSNIYFVMTDGPPEEIRAVIEKTAGFVVRNGESFEQRLLTKEAKNPKFAFLTKGDVHHEYYQKCIQDLQSGEAKQPQKEAPEAPEVPELRFIISPGKVSALDVDMIKLAAQYVALNGEESIEVLKEHVSHDKKQSIQFEFLSVSHSLHGLFRQYLESYKLILAEKEKILHELDNYDQTEFLDRCYARAQQMAKDEEEQTKEKQRLEKEQMEFASIDWQDFVVVETIEFTEVDEVAQLAPPLDRGELEYRSLLDKGEEALSEEDDEEEEEVPLYEEQKETVEPPKARPGMKIRSAGESRLKRKHEDQKFAENTKNGERQVVCPLTGQLIPESKFGQHLAILLRDPKYKEEKQRYEAKMNDQSLNLWSLGVLLVALNNLSSNNKLSNVVLLGQTVELSDVVGSLRTQSLWDLSVGQTLDLLLTLLNNNKGQDSKVATNNATSDRLSLSLSGSSWSVTGDTLGQKQLDSVWDHDTLLHWETLLVVTTSDLENVTLELVAHGVSLDLLAHSLLVECSQFVFIVDVDTLLGTVGWVSDVQLHG</sequence>
<gene>
    <name evidence="11" type="ORF">OGATHE_003686</name>
</gene>
<dbReference type="InterPro" id="IPR022030">
    <property type="entry name" value="SF3A1_dom"/>
</dbReference>
<reference evidence="11" key="1">
    <citation type="journal article" date="2021" name="Open Biol.">
        <title>Shared evolutionary footprints suggest mitochondrial oxidative damage underlies multiple complex I losses in fungi.</title>
        <authorList>
            <person name="Schikora-Tamarit M.A."/>
            <person name="Marcet-Houben M."/>
            <person name="Nosek J."/>
            <person name="Gabaldon T."/>
        </authorList>
    </citation>
    <scope>NUCLEOTIDE SEQUENCE</scope>
    <source>
        <strain evidence="11">NCAIM Y.01608</strain>
    </source>
</reference>
<dbReference type="InterPro" id="IPR045146">
    <property type="entry name" value="SF3A1"/>
</dbReference>
<evidence type="ECO:0000256" key="7">
    <source>
        <dbReference type="SAM" id="Coils"/>
    </source>
</evidence>
<dbReference type="PANTHER" id="PTHR15316:SF1">
    <property type="entry name" value="SPLICING FACTOR 3A SUBUNIT 1"/>
    <property type="match status" value="1"/>
</dbReference>
<dbReference type="PANTHER" id="PTHR15316">
    <property type="entry name" value="SPLICEOSOME ASSOCIATED PROTEIN 114/SWAP SPLICING FACTOR-RELATED"/>
    <property type="match status" value="1"/>
</dbReference>
<proteinExistence type="predicted"/>
<feature type="compositionally biased region" description="Basic and acidic residues" evidence="8">
    <location>
        <begin position="520"/>
        <end position="530"/>
    </location>
</feature>
<evidence type="ECO:0000256" key="2">
    <source>
        <dbReference type="ARBA" id="ARBA00022664"/>
    </source>
</evidence>
<dbReference type="InterPro" id="IPR000061">
    <property type="entry name" value="Surp"/>
</dbReference>
<keyword evidence="12" id="KW-1185">Reference proteome</keyword>